<dbReference type="Proteomes" id="UP000824469">
    <property type="component" value="Unassembled WGS sequence"/>
</dbReference>
<feature type="region of interest" description="Disordered" evidence="1">
    <location>
        <begin position="1"/>
        <end position="30"/>
    </location>
</feature>
<feature type="non-terminal residue" evidence="2">
    <location>
        <position position="1"/>
    </location>
</feature>
<protein>
    <submittedName>
        <fullName evidence="2">Uncharacterized protein</fullName>
    </submittedName>
</protein>
<organism evidence="2 3">
    <name type="scientific">Taxus chinensis</name>
    <name type="common">Chinese yew</name>
    <name type="synonym">Taxus wallichiana var. chinensis</name>
    <dbReference type="NCBI Taxonomy" id="29808"/>
    <lineage>
        <taxon>Eukaryota</taxon>
        <taxon>Viridiplantae</taxon>
        <taxon>Streptophyta</taxon>
        <taxon>Embryophyta</taxon>
        <taxon>Tracheophyta</taxon>
        <taxon>Spermatophyta</taxon>
        <taxon>Pinopsida</taxon>
        <taxon>Pinidae</taxon>
        <taxon>Conifers II</taxon>
        <taxon>Cupressales</taxon>
        <taxon>Taxaceae</taxon>
        <taxon>Taxus</taxon>
    </lineage>
</organism>
<feature type="non-terminal residue" evidence="2">
    <location>
        <position position="53"/>
    </location>
</feature>
<keyword evidence="3" id="KW-1185">Reference proteome</keyword>
<evidence type="ECO:0000256" key="1">
    <source>
        <dbReference type="SAM" id="MobiDB-lite"/>
    </source>
</evidence>
<dbReference type="AlphaFoldDB" id="A0AA38LFT3"/>
<comment type="caution">
    <text evidence="2">The sequence shown here is derived from an EMBL/GenBank/DDBJ whole genome shotgun (WGS) entry which is preliminary data.</text>
</comment>
<reference evidence="2 3" key="1">
    <citation type="journal article" date="2021" name="Nat. Plants">
        <title>The Taxus genome provides insights into paclitaxel biosynthesis.</title>
        <authorList>
            <person name="Xiong X."/>
            <person name="Gou J."/>
            <person name="Liao Q."/>
            <person name="Li Y."/>
            <person name="Zhou Q."/>
            <person name="Bi G."/>
            <person name="Li C."/>
            <person name="Du R."/>
            <person name="Wang X."/>
            <person name="Sun T."/>
            <person name="Guo L."/>
            <person name="Liang H."/>
            <person name="Lu P."/>
            <person name="Wu Y."/>
            <person name="Zhang Z."/>
            <person name="Ro D.K."/>
            <person name="Shang Y."/>
            <person name="Huang S."/>
            <person name="Yan J."/>
        </authorList>
    </citation>
    <scope>NUCLEOTIDE SEQUENCE [LARGE SCALE GENOMIC DNA]</scope>
    <source>
        <strain evidence="2">Ta-2019</strain>
    </source>
</reference>
<accession>A0AA38LFT3</accession>
<name>A0AA38LFT3_TAXCH</name>
<evidence type="ECO:0000313" key="2">
    <source>
        <dbReference type="EMBL" id="KAH9323283.1"/>
    </source>
</evidence>
<evidence type="ECO:0000313" key="3">
    <source>
        <dbReference type="Proteomes" id="UP000824469"/>
    </source>
</evidence>
<dbReference type="EMBL" id="JAHRHJ020000003">
    <property type="protein sequence ID" value="KAH9323283.1"/>
    <property type="molecule type" value="Genomic_DNA"/>
</dbReference>
<feature type="compositionally biased region" description="Polar residues" evidence="1">
    <location>
        <begin position="1"/>
        <end position="11"/>
    </location>
</feature>
<proteinExistence type="predicted"/>
<gene>
    <name evidence="2" type="ORF">KI387_017922</name>
</gene>
<sequence>GAESSTPTQTVEALDSPPQPEIRGILPEETGGSLPKVEVVQALISPFVDCSSE</sequence>